<dbReference type="HOGENOM" id="CLU_016058_3_1_1"/>
<evidence type="ECO:0000256" key="6">
    <source>
        <dbReference type="SAM" id="MobiDB-lite"/>
    </source>
</evidence>
<feature type="compositionally biased region" description="Pro residues" evidence="6">
    <location>
        <begin position="768"/>
        <end position="777"/>
    </location>
</feature>
<dbReference type="EMBL" id="KE148161">
    <property type="protein sequence ID" value="EPE04298.1"/>
    <property type="molecule type" value="Genomic_DNA"/>
</dbReference>
<dbReference type="Proteomes" id="UP000016923">
    <property type="component" value="Unassembled WGS sequence"/>
</dbReference>
<comment type="subcellular location">
    <subcellularLocation>
        <location evidence="1">Nucleus</location>
    </subcellularLocation>
</comment>
<dbReference type="eggNOG" id="ENOG502QRIK">
    <property type="taxonomic scope" value="Eukaryota"/>
</dbReference>
<dbReference type="SMART" id="SM00906">
    <property type="entry name" value="Fungal_trans"/>
    <property type="match status" value="1"/>
</dbReference>
<protein>
    <submittedName>
        <fullName evidence="8">Transcription factor</fullName>
    </submittedName>
</protein>
<dbReference type="VEuPathDB" id="FungiDB:F503_01302"/>
<name>S3CDD2_OPHP1</name>
<dbReference type="PANTHER" id="PTHR46910">
    <property type="entry name" value="TRANSCRIPTION FACTOR PDR1"/>
    <property type="match status" value="1"/>
</dbReference>
<dbReference type="GO" id="GO:0003677">
    <property type="term" value="F:DNA binding"/>
    <property type="evidence" value="ECO:0007669"/>
    <property type="project" value="UniProtKB-KW"/>
</dbReference>
<feature type="compositionally biased region" description="Low complexity" evidence="6">
    <location>
        <begin position="824"/>
        <end position="849"/>
    </location>
</feature>
<dbReference type="GO" id="GO:0003700">
    <property type="term" value="F:DNA-binding transcription factor activity"/>
    <property type="evidence" value="ECO:0007669"/>
    <property type="project" value="InterPro"/>
</dbReference>
<sequence length="943" mass="100761">MASAADRSGSSGITTPALGTPTTASAPQTVTPADIASANATPSSSPGHTGNGSDTSSPSAVPPFRQNGHKSCDACKMRKVKCPITKHLRFAQPCTAQNEASPSTMLCYVDAPGTDGSSGSPRPSVSVRDTVDLIPSLYVDHMLAQAQTQAQTRGKEATFVKGNGIFGGSYSLTFFSEARLLSLSTRLRNNKVNELVRRINGIVSGRLRRSNEPSISDVAASSHRCSSSSTTNAPTLSISSVMEDPPPMLVDPEFAASCIHYYFERVHRLYPFLDRAAFEARALPAPGSGEEGEKALAWSLARSKAWSSLYYTVVAIGGVYSEGAGSGATSANTNNSAAGAPFLETSANMPTTPALAQGSFEPGKGTAWRLFSMALVNLSDLLILPDSLLTLQALTAMVVYGLGVSCLSIERVILSEASRRAQSLASTFGTSTSGSTTSSATFQRTFWVLYSIEKVMSFHFGRSSTFVDSDIACPIPSDMGSGSDSLSCAASSCWFLLMVRHSRLLSRTYSSLFSVGTVRVTTANNLATIDRLCDEVEEWRLAIPSTRGLRPECSSWRGSNINGVSDTRNGNGSNKTSMALRSTNLTERTIALALRFLYHSVIVILARAKLHHLSLFQSETEKAATDASEQTLADMRAQEIGARRSLMTSARGILELTPFIDVEPYMPLWVLAVIPLTALFVLFDLVVDHPGDTAQNAQNSQSTQSGPRTISSDTALNLALLDMGAGYFSRIEYASNSSLPGSLISEFAHIARDYVNDYQRGVRSVHAPLPPPPPPPPEHTRRGSQDDDSTDGIHSIPMLQPTTRIIPQSQPEQRPLPSPPPLMTQPQQQNQQEPQHQQHQQPSTTLPTTDHQQMNLLDPSSLAGWPPSSVPGQGVAVASTSDGSMPLVGDPNAANFADGLGYGFGTNPYQPGGADFSGTDVMGLFTSHHYFLSEMDGILYNGL</sequence>
<evidence type="ECO:0000256" key="2">
    <source>
        <dbReference type="ARBA" id="ARBA00023015"/>
    </source>
</evidence>
<keyword evidence="5" id="KW-0539">Nucleus</keyword>
<reference evidence="8 9" key="1">
    <citation type="journal article" date="2013" name="BMC Genomics">
        <title>The genome and transcriptome of the pine saprophyte Ophiostoma piceae, and a comparison with the bark beetle-associated pine pathogen Grosmannia clavigera.</title>
        <authorList>
            <person name="Haridas S."/>
            <person name="Wang Y."/>
            <person name="Lim L."/>
            <person name="Massoumi Alamouti S."/>
            <person name="Jackman S."/>
            <person name="Docking R."/>
            <person name="Robertson G."/>
            <person name="Birol I."/>
            <person name="Bohlmann J."/>
            <person name="Breuil C."/>
        </authorList>
    </citation>
    <scope>NUCLEOTIDE SEQUENCE [LARGE SCALE GENOMIC DNA]</scope>
    <source>
        <strain evidence="8 9">UAMH 11346</strain>
    </source>
</reference>
<feature type="region of interest" description="Disordered" evidence="6">
    <location>
        <begin position="1"/>
        <end position="70"/>
    </location>
</feature>
<dbReference type="InterPro" id="IPR007219">
    <property type="entry name" value="XnlR_reg_dom"/>
</dbReference>
<keyword evidence="9" id="KW-1185">Reference proteome</keyword>
<dbReference type="InterPro" id="IPR050987">
    <property type="entry name" value="AtrR-like"/>
</dbReference>
<evidence type="ECO:0000256" key="3">
    <source>
        <dbReference type="ARBA" id="ARBA00023125"/>
    </source>
</evidence>
<evidence type="ECO:0000256" key="4">
    <source>
        <dbReference type="ARBA" id="ARBA00023163"/>
    </source>
</evidence>
<evidence type="ECO:0000256" key="5">
    <source>
        <dbReference type="ARBA" id="ARBA00023242"/>
    </source>
</evidence>
<feature type="domain" description="Xylanolytic transcriptional activator regulatory" evidence="7">
    <location>
        <begin position="410"/>
        <end position="482"/>
    </location>
</feature>
<dbReference type="Pfam" id="PF04082">
    <property type="entry name" value="Fungal_trans"/>
    <property type="match status" value="1"/>
</dbReference>
<keyword evidence="3" id="KW-0238">DNA-binding</keyword>
<feature type="compositionally biased region" description="Polar residues" evidence="6">
    <location>
        <begin position="20"/>
        <end position="31"/>
    </location>
</feature>
<feature type="compositionally biased region" description="Polar residues" evidence="6">
    <location>
        <begin position="38"/>
        <end position="59"/>
    </location>
</feature>
<dbReference type="AlphaFoldDB" id="S3CDD2"/>
<dbReference type="STRING" id="1262450.S3CDD2"/>
<accession>S3CDD2</accession>
<dbReference type="OrthoDB" id="39175at2759"/>
<dbReference type="CDD" id="cd12148">
    <property type="entry name" value="fungal_TF_MHR"/>
    <property type="match status" value="1"/>
</dbReference>
<feature type="compositionally biased region" description="Pro residues" evidence="6">
    <location>
        <begin position="814"/>
        <end position="823"/>
    </location>
</feature>
<gene>
    <name evidence="8" type="ORF">F503_01302</name>
</gene>
<dbReference type="OMA" id="PCESIPE"/>
<keyword evidence="2" id="KW-0805">Transcription regulation</keyword>
<evidence type="ECO:0000259" key="7">
    <source>
        <dbReference type="SMART" id="SM00906"/>
    </source>
</evidence>
<dbReference type="GO" id="GO:0006351">
    <property type="term" value="P:DNA-templated transcription"/>
    <property type="evidence" value="ECO:0007669"/>
    <property type="project" value="InterPro"/>
</dbReference>
<evidence type="ECO:0000313" key="8">
    <source>
        <dbReference type="EMBL" id="EPE04298.1"/>
    </source>
</evidence>
<feature type="region of interest" description="Disordered" evidence="6">
    <location>
        <begin position="763"/>
        <end position="878"/>
    </location>
</feature>
<organism evidence="8 9">
    <name type="scientific">Ophiostoma piceae (strain UAMH 11346)</name>
    <name type="common">Sap stain fungus</name>
    <dbReference type="NCBI Taxonomy" id="1262450"/>
    <lineage>
        <taxon>Eukaryota</taxon>
        <taxon>Fungi</taxon>
        <taxon>Dikarya</taxon>
        <taxon>Ascomycota</taxon>
        <taxon>Pezizomycotina</taxon>
        <taxon>Sordariomycetes</taxon>
        <taxon>Sordariomycetidae</taxon>
        <taxon>Ophiostomatales</taxon>
        <taxon>Ophiostomataceae</taxon>
        <taxon>Ophiostoma</taxon>
    </lineage>
</organism>
<dbReference type="PANTHER" id="PTHR46910:SF37">
    <property type="entry name" value="ZN(II)2CYS6 TRANSCRIPTION FACTOR (EUROFUNG)"/>
    <property type="match status" value="1"/>
</dbReference>
<evidence type="ECO:0000256" key="1">
    <source>
        <dbReference type="ARBA" id="ARBA00004123"/>
    </source>
</evidence>
<dbReference type="GO" id="GO:0008270">
    <property type="term" value="F:zinc ion binding"/>
    <property type="evidence" value="ECO:0007669"/>
    <property type="project" value="InterPro"/>
</dbReference>
<dbReference type="GO" id="GO:0005634">
    <property type="term" value="C:nucleus"/>
    <property type="evidence" value="ECO:0007669"/>
    <property type="project" value="UniProtKB-SubCell"/>
</dbReference>
<evidence type="ECO:0000313" key="9">
    <source>
        <dbReference type="Proteomes" id="UP000016923"/>
    </source>
</evidence>
<keyword evidence="4" id="KW-0804">Transcription</keyword>
<proteinExistence type="predicted"/>